<feature type="transmembrane region" description="Helical" evidence="1">
    <location>
        <begin position="103"/>
        <end position="122"/>
    </location>
</feature>
<organism evidence="2 3">
    <name type="scientific">Bacillus coahuilensis p1.1.43</name>
    <dbReference type="NCBI Taxonomy" id="1150625"/>
    <lineage>
        <taxon>Bacteria</taxon>
        <taxon>Bacillati</taxon>
        <taxon>Bacillota</taxon>
        <taxon>Bacilli</taxon>
        <taxon>Bacillales</taxon>
        <taxon>Bacillaceae</taxon>
        <taxon>Bacillus</taxon>
    </lineage>
</organism>
<sequence>MNDWLVAVGYLFLHPILYVAFIFAIVLGVTRSRRERNDFHVRVYDHFHELRYMLPTGMGIGVVASLLILLLGLEIPLEAIYLVGIVTFLLILTGKTSWLTAPFIFGTSYIILWILDAFSIEVPFIEGASLEELIGFAILSSLMMMAEGLLVLINGSKKTSPAFLKSRRGLRVGAHVSKRIWVIPMMVYIPNGLFELPFTWWPVLPFGSGQLLPVLVPFVLGFGFVVKSTLPEVKIKAKGNHLIWLGLFITTCAAGSILAPIVGLLSMISAIIIRLWLYMKWRTEEDEAVHYYSPSSKGIMILDILPGTPSEKMTLVKGEVITAVNGKNVQNEQEFYVALQKNRAYCKLQVLTTAGEPRFVQGALYEGDHHELGIIFVEQEKRWDESIVM</sequence>
<dbReference type="STRING" id="1150625.Q75_13320"/>
<evidence type="ECO:0000256" key="1">
    <source>
        <dbReference type="SAM" id="Phobius"/>
    </source>
</evidence>
<feature type="transmembrane region" description="Helical" evidence="1">
    <location>
        <begin position="214"/>
        <end position="230"/>
    </location>
</feature>
<dbReference type="OrthoDB" id="198399at2"/>
<dbReference type="AlphaFoldDB" id="A0A147K5X8"/>
<evidence type="ECO:0000313" key="3">
    <source>
        <dbReference type="Proteomes" id="UP000074108"/>
    </source>
</evidence>
<reference evidence="2 3" key="1">
    <citation type="journal article" date="2016" name="Front. Microbiol.">
        <title>Microevolution Analysis of Bacillus coahuilensis Unveils Differences in Phosphorus Acquisition Strategies and Their Regulation.</title>
        <authorList>
            <person name="Gomez-Lunar Z."/>
            <person name="Hernandez-Gonzalez I."/>
            <person name="Rodriguez-Torres M.D."/>
            <person name="Souza V."/>
            <person name="Olmedo-Alvarez G."/>
        </authorList>
    </citation>
    <scope>NUCLEOTIDE SEQUENCE [LARGE SCALE GENOMIC DNA]</scope>
    <source>
        <strain evidence="3">p1.1.43</strain>
    </source>
</reference>
<feature type="transmembrane region" description="Helical" evidence="1">
    <location>
        <begin position="6"/>
        <end position="29"/>
    </location>
</feature>
<dbReference type="RefSeq" id="WP_059351635.1">
    <property type="nucleotide sequence ID" value="NZ_LDYG01000042.1"/>
</dbReference>
<dbReference type="Proteomes" id="UP000074108">
    <property type="component" value="Unassembled WGS sequence"/>
</dbReference>
<dbReference type="Gene3D" id="2.30.42.10">
    <property type="match status" value="1"/>
</dbReference>
<feature type="transmembrane region" description="Helical" evidence="1">
    <location>
        <begin position="242"/>
        <end position="273"/>
    </location>
</feature>
<name>A0A147K5X8_9BACI</name>
<proteinExistence type="predicted"/>
<protein>
    <recommendedName>
        <fullName evidence="4">PDZ domain-containing protein</fullName>
    </recommendedName>
</protein>
<feature type="transmembrane region" description="Helical" evidence="1">
    <location>
        <begin position="50"/>
        <end position="73"/>
    </location>
</feature>
<accession>A0A147K5X8</accession>
<evidence type="ECO:0008006" key="4">
    <source>
        <dbReference type="Google" id="ProtNLM"/>
    </source>
</evidence>
<feature type="transmembrane region" description="Helical" evidence="1">
    <location>
        <begin position="134"/>
        <end position="155"/>
    </location>
</feature>
<evidence type="ECO:0000313" key="2">
    <source>
        <dbReference type="EMBL" id="KUP05229.1"/>
    </source>
</evidence>
<dbReference type="SUPFAM" id="SSF50156">
    <property type="entry name" value="PDZ domain-like"/>
    <property type="match status" value="1"/>
</dbReference>
<gene>
    <name evidence="2" type="ORF">Q75_13320</name>
</gene>
<dbReference type="EMBL" id="LDYG01000042">
    <property type="protein sequence ID" value="KUP05229.1"/>
    <property type="molecule type" value="Genomic_DNA"/>
</dbReference>
<feature type="transmembrane region" description="Helical" evidence="1">
    <location>
        <begin position="176"/>
        <end position="194"/>
    </location>
</feature>
<dbReference type="InterPro" id="IPR036034">
    <property type="entry name" value="PDZ_sf"/>
</dbReference>
<keyword evidence="1" id="KW-0472">Membrane</keyword>
<keyword evidence="1" id="KW-1133">Transmembrane helix</keyword>
<feature type="transmembrane region" description="Helical" evidence="1">
    <location>
        <begin position="79"/>
        <end position="96"/>
    </location>
</feature>
<dbReference type="PATRIC" id="fig|1150625.3.peg.2805"/>
<comment type="caution">
    <text evidence="2">The sequence shown here is derived from an EMBL/GenBank/DDBJ whole genome shotgun (WGS) entry which is preliminary data.</text>
</comment>
<keyword evidence="3" id="KW-1185">Reference proteome</keyword>
<keyword evidence="1" id="KW-0812">Transmembrane</keyword>